<dbReference type="GO" id="GO:0017116">
    <property type="term" value="F:single-stranded DNA helicase activity"/>
    <property type="evidence" value="ECO:0007669"/>
    <property type="project" value="TreeGrafter"/>
</dbReference>
<dbReference type="InterPro" id="IPR051314">
    <property type="entry name" value="AAA_ATPase_RarA/MGS1/WRNIP1"/>
</dbReference>
<feature type="domain" description="AAA+ ATPase" evidence="6">
    <location>
        <begin position="48"/>
        <end position="166"/>
    </location>
</feature>
<dbReference type="SUPFAM" id="SSF52540">
    <property type="entry name" value="P-loop containing nucleoside triphosphate hydrolases"/>
    <property type="match status" value="1"/>
</dbReference>
<dbReference type="GO" id="GO:0006261">
    <property type="term" value="P:DNA-templated DNA replication"/>
    <property type="evidence" value="ECO:0007669"/>
    <property type="project" value="TreeGrafter"/>
</dbReference>
<dbReference type="GO" id="GO:0016887">
    <property type="term" value="F:ATP hydrolysis activity"/>
    <property type="evidence" value="ECO:0007669"/>
    <property type="project" value="InterPro"/>
</dbReference>
<dbReference type="InterPro" id="IPR008921">
    <property type="entry name" value="DNA_pol3_clamp-load_cplx_C"/>
</dbReference>
<dbReference type="SMART" id="SM00382">
    <property type="entry name" value="AAA"/>
    <property type="match status" value="1"/>
</dbReference>
<dbReference type="CDD" id="cd00009">
    <property type="entry name" value="AAA"/>
    <property type="match status" value="1"/>
</dbReference>
<keyword evidence="8" id="KW-1185">Reference proteome</keyword>
<reference evidence="7" key="1">
    <citation type="submission" date="2022-12" db="EMBL/GenBank/DDBJ databases">
        <title>Reference genome sequencing for broad-spectrum identification of bacterial and archaeal isolates by mass spectrometry.</title>
        <authorList>
            <person name="Sekiguchi Y."/>
            <person name="Tourlousse D.M."/>
        </authorList>
    </citation>
    <scope>NUCLEOTIDE SEQUENCE</scope>
    <source>
        <strain evidence="7">10succ1</strain>
    </source>
</reference>
<sequence>MRSLFQGNFDRIRPLAYQMRPKNLDEYVGQEEVIGRRSVLRNLIDKGKIVNSIFFGPPGTGKTSLAELISGELDYTFEKLNATTASLSDFREVVERAKRRVEMENRRTLLFLDEIHRFNKLQQDALLPYTEDGLIVLIGATTENPYYTLNNALLSRCMVFEFKKLDTVHIEKLVKAGVERLGLKELSEDMMETILDLAKGDARTALNYVELYCNTADTLSDEEIRELFKKRKEGYHKKEDKYNIISAFIKSIRGSDPDAAIYWLARMLDGGEDPRYIARRLLVHASEDIGMANPEALLICHAAITSTEKIGMPEVRIILAQATIYLAISSKSNSSEAAIDAALADIRAGNLQEVPVHLTKQGEHLYKYPHAYAGNFVEQAYMERPGKYYIPGENKNEKMIQQKLEKLWKK</sequence>
<keyword evidence="5" id="KW-0067">ATP-binding</keyword>
<dbReference type="GO" id="GO:0003677">
    <property type="term" value="F:DNA binding"/>
    <property type="evidence" value="ECO:0007669"/>
    <property type="project" value="InterPro"/>
</dbReference>
<evidence type="ECO:0000256" key="2">
    <source>
        <dbReference type="ARBA" id="ARBA00008959"/>
    </source>
</evidence>
<evidence type="ECO:0000313" key="8">
    <source>
        <dbReference type="Proteomes" id="UP001144471"/>
    </source>
</evidence>
<evidence type="ECO:0000256" key="5">
    <source>
        <dbReference type="ARBA" id="ARBA00022840"/>
    </source>
</evidence>
<dbReference type="GO" id="GO:0000731">
    <property type="term" value="P:DNA synthesis involved in DNA repair"/>
    <property type="evidence" value="ECO:0007669"/>
    <property type="project" value="TreeGrafter"/>
</dbReference>
<comment type="function">
    <text evidence="1">DNA-dependent ATPase that plays important roles in cellular responses to stalled DNA replication processes.</text>
</comment>
<dbReference type="PANTHER" id="PTHR13779">
    <property type="entry name" value="WERNER HELICASE-INTERACTING PROTEIN 1 FAMILY MEMBER"/>
    <property type="match status" value="1"/>
</dbReference>
<gene>
    <name evidence="7" type="ORF">PM10SUCC1_10140</name>
</gene>
<dbReference type="AlphaFoldDB" id="A0A9W6GK99"/>
<evidence type="ECO:0000313" key="7">
    <source>
        <dbReference type="EMBL" id="GLI55500.1"/>
    </source>
</evidence>
<dbReference type="FunFam" id="1.20.272.10:FF:000001">
    <property type="entry name" value="Putative AAA family ATPase"/>
    <property type="match status" value="1"/>
</dbReference>
<dbReference type="InterPro" id="IPR021886">
    <property type="entry name" value="MgsA_C"/>
</dbReference>
<name>A0A9W6GK99_9FUSO</name>
<dbReference type="FunFam" id="3.40.50.300:FF:000137">
    <property type="entry name" value="Replication-associated recombination protein A"/>
    <property type="match status" value="1"/>
</dbReference>
<dbReference type="RefSeq" id="WP_281834010.1">
    <property type="nucleotide sequence ID" value="NZ_BSDY01000004.1"/>
</dbReference>
<organism evidence="7 8">
    <name type="scientific">Propionigenium maris DSM 9537</name>
    <dbReference type="NCBI Taxonomy" id="1123000"/>
    <lineage>
        <taxon>Bacteria</taxon>
        <taxon>Fusobacteriati</taxon>
        <taxon>Fusobacteriota</taxon>
        <taxon>Fusobacteriia</taxon>
        <taxon>Fusobacteriales</taxon>
        <taxon>Fusobacteriaceae</taxon>
        <taxon>Propionigenium</taxon>
    </lineage>
</organism>
<dbReference type="SUPFAM" id="SSF48019">
    <property type="entry name" value="post-AAA+ oligomerization domain-like"/>
    <property type="match status" value="1"/>
</dbReference>
<dbReference type="GO" id="GO:0005524">
    <property type="term" value="F:ATP binding"/>
    <property type="evidence" value="ECO:0007669"/>
    <property type="project" value="UniProtKB-KW"/>
</dbReference>
<dbReference type="Proteomes" id="UP001144471">
    <property type="component" value="Unassembled WGS sequence"/>
</dbReference>
<dbReference type="GO" id="GO:0008047">
    <property type="term" value="F:enzyme activator activity"/>
    <property type="evidence" value="ECO:0007669"/>
    <property type="project" value="TreeGrafter"/>
</dbReference>
<dbReference type="Gene3D" id="3.40.50.300">
    <property type="entry name" value="P-loop containing nucleotide triphosphate hydrolases"/>
    <property type="match status" value="1"/>
</dbReference>
<dbReference type="PANTHER" id="PTHR13779:SF7">
    <property type="entry name" value="ATPASE WRNIP1"/>
    <property type="match status" value="1"/>
</dbReference>
<dbReference type="Gene3D" id="1.10.3710.10">
    <property type="entry name" value="DNA polymerase III clamp loader subunits, C-terminal domain"/>
    <property type="match status" value="1"/>
</dbReference>
<dbReference type="Gene3D" id="1.20.272.10">
    <property type="match status" value="1"/>
</dbReference>
<dbReference type="InterPro" id="IPR032423">
    <property type="entry name" value="AAA_assoc_2"/>
</dbReference>
<dbReference type="Pfam" id="PF00004">
    <property type="entry name" value="AAA"/>
    <property type="match status" value="1"/>
</dbReference>
<dbReference type="Gene3D" id="1.10.8.60">
    <property type="match status" value="1"/>
</dbReference>
<dbReference type="EMBL" id="BSDY01000004">
    <property type="protein sequence ID" value="GLI55500.1"/>
    <property type="molecule type" value="Genomic_DNA"/>
</dbReference>
<dbReference type="Pfam" id="PF16193">
    <property type="entry name" value="AAA_assoc_2"/>
    <property type="match status" value="1"/>
</dbReference>
<dbReference type="Pfam" id="PF12002">
    <property type="entry name" value="MgsA_C"/>
    <property type="match status" value="1"/>
</dbReference>
<evidence type="ECO:0000259" key="6">
    <source>
        <dbReference type="SMART" id="SM00382"/>
    </source>
</evidence>
<keyword evidence="4" id="KW-0547">Nucleotide-binding</keyword>
<comment type="similarity">
    <text evidence="2">Belongs to the AAA ATPase family. RarA/MGS1/WRNIP1 subfamily.</text>
</comment>
<comment type="caution">
    <text evidence="7">The sequence shown here is derived from an EMBL/GenBank/DDBJ whole genome shotgun (WGS) entry which is preliminary data.</text>
</comment>
<accession>A0A9W6GK99</accession>
<dbReference type="InterPro" id="IPR027417">
    <property type="entry name" value="P-loop_NTPase"/>
</dbReference>
<proteinExistence type="inferred from homology"/>
<dbReference type="CDD" id="cd18139">
    <property type="entry name" value="HLD_clamp_RarA"/>
    <property type="match status" value="1"/>
</dbReference>
<protein>
    <submittedName>
        <fullName evidence="7">Recombinase RarA</fullName>
    </submittedName>
</protein>
<keyword evidence="3" id="KW-0235">DNA replication</keyword>
<evidence type="ECO:0000256" key="3">
    <source>
        <dbReference type="ARBA" id="ARBA00022705"/>
    </source>
</evidence>
<evidence type="ECO:0000256" key="4">
    <source>
        <dbReference type="ARBA" id="ARBA00022741"/>
    </source>
</evidence>
<dbReference type="InterPro" id="IPR003593">
    <property type="entry name" value="AAA+_ATPase"/>
</dbReference>
<dbReference type="InterPro" id="IPR003959">
    <property type="entry name" value="ATPase_AAA_core"/>
</dbReference>
<evidence type="ECO:0000256" key="1">
    <source>
        <dbReference type="ARBA" id="ARBA00002393"/>
    </source>
</evidence>